<feature type="transmembrane region" description="Helical" evidence="2">
    <location>
        <begin position="6"/>
        <end position="28"/>
    </location>
</feature>
<feature type="coiled-coil region" evidence="1">
    <location>
        <begin position="35"/>
        <end position="62"/>
    </location>
</feature>
<sequence length="118" mass="13636">MRDKLITTILIIFGLYLIVSSVKDLWFWSQKGKEVEQSQLKLEQAIGEKAQLEKQLEYVKSNDFVEKEAREKLGMSKPGETVVILPDNVEKIVGGQEEIKNPEIPNWKKWGQLFGIFK</sequence>
<accession>A0A2M6XCV6</accession>
<proteinExistence type="predicted"/>
<keyword evidence="2" id="KW-0812">Transmembrane</keyword>
<dbReference type="AlphaFoldDB" id="A0A2M6XCV6"/>
<evidence type="ECO:0008006" key="5">
    <source>
        <dbReference type="Google" id="ProtNLM"/>
    </source>
</evidence>
<evidence type="ECO:0000313" key="3">
    <source>
        <dbReference type="EMBL" id="PIU03511.1"/>
    </source>
</evidence>
<evidence type="ECO:0000313" key="4">
    <source>
        <dbReference type="Proteomes" id="UP000228996"/>
    </source>
</evidence>
<gene>
    <name evidence="3" type="ORF">COT44_02690</name>
</gene>
<evidence type="ECO:0000256" key="1">
    <source>
        <dbReference type="SAM" id="Coils"/>
    </source>
</evidence>
<dbReference type="EMBL" id="PEYO01000016">
    <property type="protein sequence ID" value="PIU03511.1"/>
    <property type="molecule type" value="Genomic_DNA"/>
</dbReference>
<keyword evidence="2" id="KW-0472">Membrane</keyword>
<evidence type="ECO:0000256" key="2">
    <source>
        <dbReference type="SAM" id="Phobius"/>
    </source>
</evidence>
<name>A0A2M6XCV6_9BACT</name>
<dbReference type="InterPro" id="IPR007060">
    <property type="entry name" value="FtsL/DivIC"/>
</dbReference>
<organism evidence="3 4">
    <name type="scientific">Candidatus Shapirobacteria bacterium CG08_land_8_20_14_0_20_39_18</name>
    <dbReference type="NCBI Taxonomy" id="1974883"/>
    <lineage>
        <taxon>Bacteria</taxon>
        <taxon>Candidatus Shapironibacteriota</taxon>
    </lineage>
</organism>
<reference evidence="4" key="1">
    <citation type="submission" date="2017-09" db="EMBL/GenBank/DDBJ databases">
        <title>Depth-based differentiation of microbial function through sediment-hosted aquifers and enrichment of novel symbionts in the deep terrestrial subsurface.</title>
        <authorList>
            <person name="Probst A.J."/>
            <person name="Ladd B."/>
            <person name="Jarett J.K."/>
            <person name="Geller-Mcgrath D.E."/>
            <person name="Sieber C.M.K."/>
            <person name="Emerson J.B."/>
            <person name="Anantharaman K."/>
            <person name="Thomas B.C."/>
            <person name="Malmstrom R."/>
            <person name="Stieglmeier M."/>
            <person name="Klingl A."/>
            <person name="Woyke T."/>
            <person name="Ryan C.M."/>
            <person name="Banfield J.F."/>
        </authorList>
    </citation>
    <scope>NUCLEOTIDE SEQUENCE [LARGE SCALE GENOMIC DNA]</scope>
</reference>
<dbReference type="Proteomes" id="UP000228996">
    <property type="component" value="Unassembled WGS sequence"/>
</dbReference>
<keyword evidence="1" id="KW-0175">Coiled coil</keyword>
<dbReference type="Pfam" id="PF04977">
    <property type="entry name" value="DivIC"/>
    <property type="match status" value="1"/>
</dbReference>
<keyword evidence="2" id="KW-1133">Transmembrane helix</keyword>
<comment type="caution">
    <text evidence="3">The sequence shown here is derived from an EMBL/GenBank/DDBJ whole genome shotgun (WGS) entry which is preliminary data.</text>
</comment>
<protein>
    <recommendedName>
        <fullName evidence="5">Septum formation initiator</fullName>
    </recommendedName>
</protein>